<keyword evidence="5" id="KW-1185">Reference proteome</keyword>
<keyword evidence="1" id="KW-0343">GTPase activation</keyword>
<dbReference type="GO" id="GO:0005096">
    <property type="term" value="F:GTPase activator activity"/>
    <property type="evidence" value="ECO:0007669"/>
    <property type="project" value="UniProtKB-KW"/>
</dbReference>
<dbReference type="Pfam" id="PF00566">
    <property type="entry name" value="RabGAP-TBC"/>
    <property type="match status" value="2"/>
</dbReference>
<dbReference type="Gene3D" id="1.10.8.270">
    <property type="entry name" value="putative rabgap domain of human tbc1 domain family member 14 like domains"/>
    <property type="match status" value="1"/>
</dbReference>
<protein>
    <recommendedName>
        <fullName evidence="3">Rab-GAP TBC domain-containing protein</fullName>
    </recommendedName>
</protein>
<dbReference type="OrthoDB" id="27140at2759"/>
<dbReference type="SMART" id="SM00164">
    <property type="entry name" value="TBC"/>
    <property type="match status" value="1"/>
</dbReference>
<accession>A0A8T2RNK6</accession>
<feature type="region of interest" description="Disordered" evidence="2">
    <location>
        <begin position="1"/>
        <end position="26"/>
    </location>
</feature>
<feature type="compositionally biased region" description="Polar residues" evidence="2">
    <location>
        <begin position="546"/>
        <end position="555"/>
    </location>
</feature>
<dbReference type="InterPro" id="IPR000195">
    <property type="entry name" value="Rab-GAP-TBC_dom"/>
</dbReference>
<evidence type="ECO:0000259" key="3">
    <source>
        <dbReference type="PROSITE" id="PS50086"/>
    </source>
</evidence>
<dbReference type="Proteomes" id="UP000825935">
    <property type="component" value="Chromosome 26"/>
</dbReference>
<feature type="region of interest" description="Disordered" evidence="2">
    <location>
        <begin position="546"/>
        <end position="568"/>
    </location>
</feature>
<dbReference type="SUPFAM" id="SSF47923">
    <property type="entry name" value="Ypt/Rab-GAP domain of gyp1p"/>
    <property type="match status" value="2"/>
</dbReference>
<comment type="caution">
    <text evidence="4">The sequence shown here is derived from an EMBL/GenBank/DDBJ whole genome shotgun (WGS) entry which is preliminary data.</text>
</comment>
<feature type="region of interest" description="Disordered" evidence="2">
    <location>
        <begin position="665"/>
        <end position="686"/>
    </location>
</feature>
<evidence type="ECO:0000256" key="2">
    <source>
        <dbReference type="SAM" id="MobiDB-lite"/>
    </source>
</evidence>
<proteinExistence type="predicted"/>
<evidence type="ECO:0000256" key="1">
    <source>
        <dbReference type="ARBA" id="ARBA00022468"/>
    </source>
</evidence>
<sequence>MPLSSHASDFDSESPRHSDASISVPDLPAEPRLRGLRWRVLLGVLPCCPTSIDSLRRATADSRRRYAELRRRLIVDPYSMEDVQKGENLMINNPLSQDPDSAWGHYFKNTELEKTIENDLTRLYPEHGSFFQGPLCQSLLKRILLVWSLSHTRYGYRQGMHELLAPLVYVLHLDITQLAQVRERYEDPFEDRFNTSCEDNSSINKEGRHGFSSRPTLNFSAENEEWIYKVHPDDLPLIEQDDFGFNLKTILLGSDSYGAEGELGALLSARFMEHDAYSMFNALMEGHNGDIALADYFLSANEGKSSMSPMLEASASLYQTLVAIDTPLYTHLVELGVEPQFFALRWFRILFGREFDLEMLLHLWDAVFAAPYPNIWKGNEAKEPANFPEASTRASFISLFAVSMILYLRSKLLAAPNATVCLQKLLNFPKHVDVRNLIENAKALQMLLKEISSGLRPSLGQHTRFYNRGRTKRHMTRPPSSPSLHLQMSSPISGIQHHSGSQEINNHRRSESYWEQKWIDSVLSDTDDPVSSSKLVNSSSGDKILQNSSVLSNSKENSRLNGFPAQNNTKLTPRRSLFSAFWKGAAQLLTFEEKKSDAATVSVENENCSDCQAADANGLFMVAVETSTSRDGVESLKKDTTDEGIVLLREGQTAGFGIVRASDPEVSEMWASDDGETSSSGDDADKQLHNLSVTSEQYKKTASHPLQEAVCTGICDDIGDSHEGSDHECKDKGDGCVLSEPNEANGSVDDNPGLIASNEKQSRAVLQTLGQSMVESIQVIENAISSLSMDGASAAYRETAENLSKALLNGKGHLTALSALAELRKISSVLLQM</sequence>
<reference evidence="4" key="1">
    <citation type="submission" date="2021-08" db="EMBL/GenBank/DDBJ databases">
        <title>WGS assembly of Ceratopteris richardii.</title>
        <authorList>
            <person name="Marchant D.B."/>
            <person name="Chen G."/>
            <person name="Jenkins J."/>
            <person name="Shu S."/>
            <person name="Leebens-Mack J."/>
            <person name="Grimwood J."/>
            <person name="Schmutz J."/>
            <person name="Soltis P."/>
            <person name="Soltis D."/>
            <person name="Chen Z.-H."/>
        </authorList>
    </citation>
    <scope>NUCLEOTIDE SEQUENCE</scope>
    <source>
        <strain evidence="4">Whitten #5841</strain>
        <tissue evidence="4">Leaf</tissue>
    </source>
</reference>
<organism evidence="4 5">
    <name type="scientific">Ceratopteris richardii</name>
    <name type="common">Triangle waterfern</name>
    <dbReference type="NCBI Taxonomy" id="49495"/>
    <lineage>
        <taxon>Eukaryota</taxon>
        <taxon>Viridiplantae</taxon>
        <taxon>Streptophyta</taxon>
        <taxon>Embryophyta</taxon>
        <taxon>Tracheophyta</taxon>
        <taxon>Polypodiopsida</taxon>
        <taxon>Polypodiidae</taxon>
        <taxon>Polypodiales</taxon>
        <taxon>Pteridineae</taxon>
        <taxon>Pteridaceae</taxon>
        <taxon>Parkerioideae</taxon>
        <taxon>Ceratopteris</taxon>
    </lineage>
</organism>
<dbReference type="EMBL" id="CM035431">
    <property type="protein sequence ID" value="KAH7297165.1"/>
    <property type="molecule type" value="Genomic_DNA"/>
</dbReference>
<dbReference type="EMBL" id="CM035431">
    <property type="protein sequence ID" value="KAH7297166.1"/>
    <property type="molecule type" value="Genomic_DNA"/>
</dbReference>
<dbReference type="Gene3D" id="1.10.472.80">
    <property type="entry name" value="Ypt/Rab-GAP domain of gyp1p, domain 3"/>
    <property type="match status" value="1"/>
</dbReference>
<feature type="domain" description="Rab-GAP TBC" evidence="3">
    <location>
        <begin position="28"/>
        <end position="371"/>
    </location>
</feature>
<gene>
    <name evidence="4" type="ORF">KP509_26G056600</name>
</gene>
<dbReference type="InterPro" id="IPR035969">
    <property type="entry name" value="Rab-GAP_TBC_sf"/>
</dbReference>
<dbReference type="PANTHER" id="PTHR22957:SF337">
    <property type="entry name" value="TBC1 DOMAIN FAMILY MEMBER 5"/>
    <property type="match status" value="1"/>
</dbReference>
<name>A0A8T2RNK6_CERRI</name>
<dbReference type="OMA" id="NEANDHE"/>
<evidence type="ECO:0000313" key="4">
    <source>
        <dbReference type="EMBL" id="KAH7297165.1"/>
    </source>
</evidence>
<evidence type="ECO:0000313" key="5">
    <source>
        <dbReference type="Proteomes" id="UP000825935"/>
    </source>
</evidence>
<dbReference type="AlphaFoldDB" id="A0A8T2RNK6"/>
<dbReference type="PROSITE" id="PS50086">
    <property type="entry name" value="TBC_RABGAP"/>
    <property type="match status" value="1"/>
</dbReference>
<dbReference type="PANTHER" id="PTHR22957">
    <property type="entry name" value="TBC1 DOMAIN FAMILY MEMBER GTPASE-ACTIVATING PROTEIN"/>
    <property type="match status" value="1"/>
</dbReference>